<dbReference type="PANTHER" id="PTHR36441">
    <property type="entry name" value="HYPOTHETICAL CYTOSOLIC PROTEIN"/>
    <property type="match status" value="1"/>
</dbReference>
<dbReference type="RefSeq" id="WP_307228379.1">
    <property type="nucleotide sequence ID" value="NZ_JAUSTT010000008.1"/>
</dbReference>
<dbReference type="SUPFAM" id="SSF103007">
    <property type="entry name" value="Hypothetical protein TT1725"/>
    <property type="match status" value="1"/>
</dbReference>
<keyword evidence="2" id="KW-1185">Reference proteome</keyword>
<evidence type="ECO:0000313" key="1">
    <source>
        <dbReference type="EMBL" id="MDQ0175779.1"/>
    </source>
</evidence>
<proteinExistence type="predicted"/>
<dbReference type="PANTHER" id="PTHR36441:SF1">
    <property type="entry name" value="DUF503 DOMAIN-CONTAINING PROTEIN"/>
    <property type="match status" value="1"/>
</dbReference>
<gene>
    <name evidence="1" type="ORF">J2S08_001615</name>
</gene>
<dbReference type="InterPro" id="IPR036746">
    <property type="entry name" value="TT1725-like_sf"/>
</dbReference>
<accession>A0ABT9WR58</accession>
<dbReference type="InterPro" id="IPR007546">
    <property type="entry name" value="DUF503"/>
</dbReference>
<dbReference type="Gene3D" id="3.30.70.1120">
    <property type="entry name" value="TT1725-like"/>
    <property type="match status" value="1"/>
</dbReference>
<sequence>MIGYAECEWHLYTSQSLKAKRAVLKRALTCLKQKYNVSAAEIDFQDEWKHAKIAIVTVSSSRQAAERELSHALKFLDSYPDWERGETIYEWL</sequence>
<comment type="caution">
    <text evidence="1">The sequence shown here is derived from an EMBL/GenBank/DDBJ whole genome shotgun (WGS) entry which is preliminary data.</text>
</comment>
<protein>
    <submittedName>
        <fullName evidence="1">Uncharacterized protein YlxP (DUF503 family)</fullName>
    </submittedName>
</protein>
<dbReference type="Proteomes" id="UP001223586">
    <property type="component" value="Unassembled WGS sequence"/>
</dbReference>
<evidence type="ECO:0000313" key="2">
    <source>
        <dbReference type="Proteomes" id="UP001223586"/>
    </source>
</evidence>
<name>A0ABT9WR58_9BACI</name>
<reference evidence="1 2" key="1">
    <citation type="submission" date="2023-07" db="EMBL/GenBank/DDBJ databases">
        <title>Genomic Encyclopedia of Type Strains, Phase IV (KMG-IV): sequencing the most valuable type-strain genomes for metagenomic binning, comparative biology and taxonomic classification.</title>
        <authorList>
            <person name="Goeker M."/>
        </authorList>
    </citation>
    <scope>NUCLEOTIDE SEQUENCE [LARGE SCALE GENOMIC DNA]</scope>
    <source>
        <strain evidence="1 2">DSM 23837</strain>
    </source>
</reference>
<dbReference type="Pfam" id="PF04456">
    <property type="entry name" value="DUF503"/>
    <property type="match status" value="1"/>
</dbReference>
<dbReference type="EMBL" id="JAUSTT010000008">
    <property type="protein sequence ID" value="MDQ0175779.1"/>
    <property type="molecule type" value="Genomic_DNA"/>
</dbReference>
<organism evidence="1 2">
    <name type="scientific">Bacillus chungangensis</name>
    <dbReference type="NCBI Taxonomy" id="587633"/>
    <lineage>
        <taxon>Bacteria</taxon>
        <taxon>Bacillati</taxon>
        <taxon>Bacillota</taxon>
        <taxon>Bacilli</taxon>
        <taxon>Bacillales</taxon>
        <taxon>Bacillaceae</taxon>
        <taxon>Bacillus</taxon>
    </lineage>
</organism>